<evidence type="ECO:0000259" key="2">
    <source>
        <dbReference type="Pfam" id="PF07587"/>
    </source>
</evidence>
<evidence type="ECO:0000259" key="1">
    <source>
        <dbReference type="Pfam" id="PF07583"/>
    </source>
</evidence>
<dbReference type="Pfam" id="PF07583">
    <property type="entry name" value="PSCyt2"/>
    <property type="match status" value="1"/>
</dbReference>
<sequence length="521" mass="58095">MTHVAAWIVLGSLAAAPMPSTSNSQLMDAPQIAQKIDSILATHWAESEVQPTAPASDSEFLRRVSVDLLGRIPTAEEARIFFQDSGPDKRSRLITRLMNSPEYALHLGRVLDEIIQDKYAGDGEFVEFLRESVANRTGWDAIFRQIINGPWETKEAKRSSKFLVQRMKSLDDLTNDTSRVFFGVNVSCAKCHDHPLVPDWTQEHYYGLASFFNRTHEASKNKPNEGIKEANKGDVKYVTVKGVSKVARPMFLSNKVVSSEPPKGKDLVSLRQELVSVALEDRVFFRRAIVNRLWANFFGRGLIDPLDQMHAANLPTVPKLLEWLGDDFASHGYQLDRLIAGMLMSRAYQSTSIGDSETLSEQEAAFARATLRPLTPQQYVASMLLATGHAKIDASKPANARANDARQLDSRANGMARMRMLDAPAERFQSSAVEALFLSNHADVQKLMQPGRSPLIDQLAKMDDAKQILELAFLTILTRTPDAEEIKELSPLLVGPAAERPKRVSLLVWALVTSAEFRFNH</sequence>
<dbReference type="KEGG" id="tim:GMBLW1_14860"/>
<evidence type="ECO:0008006" key="5">
    <source>
        <dbReference type="Google" id="ProtNLM"/>
    </source>
</evidence>
<organism evidence="3">
    <name type="scientific">Tuwongella immobilis</name>
    <dbReference type="NCBI Taxonomy" id="692036"/>
    <lineage>
        <taxon>Bacteria</taxon>
        <taxon>Pseudomonadati</taxon>
        <taxon>Planctomycetota</taxon>
        <taxon>Planctomycetia</taxon>
        <taxon>Gemmatales</taxon>
        <taxon>Gemmataceae</taxon>
        <taxon>Tuwongella</taxon>
    </lineage>
</organism>
<dbReference type="AlphaFoldDB" id="A0A6C2YM84"/>
<name>A0A6C2YM84_9BACT</name>
<feature type="domain" description="DUF1553" evidence="2">
    <location>
        <begin position="280"/>
        <end position="491"/>
    </location>
</feature>
<dbReference type="EMBL" id="LR593887">
    <property type="protein sequence ID" value="VTS01508.1"/>
    <property type="molecule type" value="Genomic_DNA"/>
</dbReference>
<protein>
    <recommendedName>
        <fullName evidence="5">DUF1549 domain-containing protein</fullName>
    </recommendedName>
</protein>
<dbReference type="PANTHER" id="PTHR35889:SF3">
    <property type="entry name" value="F-BOX DOMAIN-CONTAINING PROTEIN"/>
    <property type="match status" value="1"/>
</dbReference>
<feature type="domain" description="DUF1549" evidence="1">
    <location>
        <begin position="35"/>
        <end position="216"/>
    </location>
</feature>
<dbReference type="InterPro" id="IPR022655">
    <property type="entry name" value="DUF1553"/>
</dbReference>
<dbReference type="InParanoid" id="A0A6C2YM84"/>
<keyword evidence="4" id="KW-1185">Reference proteome</keyword>
<reference evidence="3" key="1">
    <citation type="submission" date="2019-04" db="EMBL/GenBank/DDBJ databases">
        <authorList>
            <consortium name="Science for Life Laboratories"/>
        </authorList>
    </citation>
    <scope>NUCLEOTIDE SEQUENCE</scope>
    <source>
        <strain evidence="3">MBLW1</strain>
    </source>
</reference>
<accession>A0A6C2YM84</accession>
<gene>
    <name evidence="3" type="ORF">GMBLW1_14860</name>
</gene>
<dbReference type="InterPro" id="IPR011444">
    <property type="entry name" value="DUF1549"/>
</dbReference>
<dbReference type="PANTHER" id="PTHR35889">
    <property type="entry name" value="CYCLOINULO-OLIGOSACCHARIDE FRUCTANOTRANSFERASE-RELATED"/>
    <property type="match status" value="1"/>
</dbReference>
<evidence type="ECO:0000313" key="3">
    <source>
        <dbReference type="EMBL" id="VIP02474.1"/>
    </source>
</evidence>
<evidence type="ECO:0000313" key="4">
    <source>
        <dbReference type="Proteomes" id="UP000464378"/>
    </source>
</evidence>
<proteinExistence type="predicted"/>
<dbReference type="Pfam" id="PF07587">
    <property type="entry name" value="PSD1"/>
    <property type="match status" value="1"/>
</dbReference>
<dbReference type="EMBL" id="LR586016">
    <property type="protein sequence ID" value="VIP02474.1"/>
    <property type="molecule type" value="Genomic_DNA"/>
</dbReference>
<dbReference type="Proteomes" id="UP000464378">
    <property type="component" value="Chromosome"/>
</dbReference>